<comment type="subcellular location">
    <subcellularLocation>
        <location evidence="2">Cell membrane</location>
        <topology evidence="2">Multi-pass membrane protein</topology>
    </subcellularLocation>
</comment>
<keyword evidence="2 3" id="KW-0472">Membrane</keyword>
<dbReference type="Pfam" id="PF02632">
    <property type="entry name" value="BioY"/>
    <property type="match status" value="1"/>
</dbReference>
<keyword evidence="5" id="KW-1185">Reference proteome</keyword>
<organism evidence="4 5">
    <name type="scientific">Actinoalloteichus caeruleus DSM 43889</name>
    <dbReference type="NCBI Taxonomy" id="1120930"/>
    <lineage>
        <taxon>Bacteria</taxon>
        <taxon>Bacillati</taxon>
        <taxon>Actinomycetota</taxon>
        <taxon>Actinomycetes</taxon>
        <taxon>Pseudonocardiales</taxon>
        <taxon>Pseudonocardiaceae</taxon>
        <taxon>Actinoalloteichus</taxon>
        <taxon>Actinoalloteichus cyanogriseus</taxon>
    </lineage>
</organism>
<keyword evidence="3" id="KW-1133">Transmembrane helix</keyword>
<evidence type="ECO:0000313" key="4">
    <source>
        <dbReference type="EMBL" id="MCP2332143.1"/>
    </source>
</evidence>
<feature type="transmembrane region" description="Helical" evidence="3">
    <location>
        <begin position="28"/>
        <end position="48"/>
    </location>
</feature>
<sequence length="198" mass="19515">MSVAASPTTTPRYRVLADVVPGALARDIVLVLAAAGLVGLTAQVVLPVPGSPVPITGQTFGVLLVGSALGWRRAAAAMGVYLAVGAMGVPWFQGGTAYLTGATVGYLLGMLLAGALVGALASRGGDRTVLRTVGTMALGNLVIYAVGVPGLMIAGGLSLGAALTVGVVPFLVGDALKTALAAGVLPGAWSLVNRGRKS</sequence>
<feature type="transmembrane region" description="Helical" evidence="3">
    <location>
        <begin position="175"/>
        <end position="192"/>
    </location>
</feature>
<dbReference type="PANTHER" id="PTHR34295:SF1">
    <property type="entry name" value="BIOTIN TRANSPORTER BIOY"/>
    <property type="match status" value="1"/>
</dbReference>
<evidence type="ECO:0000256" key="1">
    <source>
        <dbReference type="ARBA" id="ARBA00010692"/>
    </source>
</evidence>
<evidence type="ECO:0000256" key="2">
    <source>
        <dbReference type="PIRNR" id="PIRNR016661"/>
    </source>
</evidence>
<accession>A0ABT1JIZ1</accession>
<feature type="transmembrane region" description="Helical" evidence="3">
    <location>
        <begin position="96"/>
        <end position="120"/>
    </location>
</feature>
<comment type="caution">
    <text evidence="4">The sequence shown here is derived from an EMBL/GenBank/DDBJ whole genome shotgun (WGS) entry which is preliminary data.</text>
</comment>
<name>A0ABT1JIZ1_ACTCY</name>
<dbReference type="Proteomes" id="UP000791080">
    <property type="component" value="Unassembled WGS sequence"/>
</dbReference>
<dbReference type="RefSeq" id="WP_026417203.1">
    <property type="nucleotide sequence ID" value="NZ_AUBJ02000001.1"/>
</dbReference>
<dbReference type="PIRSF" id="PIRSF016661">
    <property type="entry name" value="BioY"/>
    <property type="match status" value="1"/>
</dbReference>
<dbReference type="PANTHER" id="PTHR34295">
    <property type="entry name" value="BIOTIN TRANSPORTER BIOY"/>
    <property type="match status" value="1"/>
</dbReference>
<feature type="transmembrane region" description="Helical" evidence="3">
    <location>
        <begin position="141"/>
        <end position="163"/>
    </location>
</feature>
<dbReference type="Gene3D" id="1.10.1760.20">
    <property type="match status" value="1"/>
</dbReference>
<evidence type="ECO:0000256" key="3">
    <source>
        <dbReference type="SAM" id="Phobius"/>
    </source>
</evidence>
<evidence type="ECO:0000313" key="5">
    <source>
        <dbReference type="Proteomes" id="UP000791080"/>
    </source>
</evidence>
<reference evidence="4 5" key="1">
    <citation type="submission" date="2022-06" db="EMBL/GenBank/DDBJ databases">
        <title>Genomic Encyclopedia of Type Strains, Phase I: the one thousand microbial genomes (KMG-I) project.</title>
        <authorList>
            <person name="Kyrpides N."/>
        </authorList>
    </citation>
    <scope>NUCLEOTIDE SEQUENCE [LARGE SCALE GENOMIC DNA]</scope>
    <source>
        <strain evidence="4 5">DSM 43889</strain>
    </source>
</reference>
<protein>
    <recommendedName>
        <fullName evidence="2">Biotin transporter</fullName>
    </recommendedName>
</protein>
<keyword evidence="2" id="KW-1003">Cell membrane</keyword>
<keyword evidence="2" id="KW-0813">Transport</keyword>
<proteinExistence type="inferred from homology"/>
<feature type="transmembrane region" description="Helical" evidence="3">
    <location>
        <begin position="60"/>
        <end position="84"/>
    </location>
</feature>
<dbReference type="InterPro" id="IPR003784">
    <property type="entry name" value="BioY"/>
</dbReference>
<dbReference type="EMBL" id="AUBJ02000001">
    <property type="protein sequence ID" value="MCP2332143.1"/>
    <property type="molecule type" value="Genomic_DNA"/>
</dbReference>
<gene>
    <name evidence="4" type="ORF">G443_002413</name>
</gene>
<comment type="similarity">
    <text evidence="1 2">Belongs to the BioY family.</text>
</comment>
<keyword evidence="3" id="KW-0812">Transmembrane</keyword>